<name>A0A3A8G7E9_9GAMM</name>
<dbReference type="RefSeq" id="WP_120366936.1">
    <property type="nucleotide sequence ID" value="NZ_RAXZ01000003.1"/>
</dbReference>
<dbReference type="SUPFAM" id="SSF54909">
    <property type="entry name" value="Dimeric alpha+beta barrel"/>
    <property type="match status" value="1"/>
</dbReference>
<protein>
    <submittedName>
        <fullName evidence="1">Antibiotic biosynthesis monooxygenase</fullName>
    </submittedName>
</protein>
<evidence type="ECO:0000313" key="2">
    <source>
        <dbReference type="Proteomes" id="UP000281084"/>
    </source>
</evidence>
<gene>
    <name evidence="1" type="ORF">D7V64_04460</name>
</gene>
<evidence type="ECO:0000313" key="1">
    <source>
        <dbReference type="EMBL" id="RKG54825.1"/>
    </source>
</evidence>
<dbReference type="EMBL" id="RAXZ01000003">
    <property type="protein sequence ID" value="RKG54825.1"/>
    <property type="molecule type" value="Genomic_DNA"/>
</dbReference>
<proteinExistence type="predicted"/>
<dbReference type="InterPro" id="IPR052936">
    <property type="entry name" value="Jasmonate_Hydroxylase-like"/>
</dbReference>
<comment type="caution">
    <text evidence="1">The sequence shown here is derived from an EMBL/GenBank/DDBJ whole genome shotgun (WGS) entry which is preliminary data.</text>
</comment>
<sequence>MKYVVIFKAQILNLDASYDQTAQALREKALKHFNCRHFEALSENGQEIALSYWDSLADIRAWHQDAEHQAAQLLGKEKWYKNFSVDICEITKQYASCSATAH</sequence>
<dbReference type="Proteomes" id="UP000281084">
    <property type="component" value="Unassembled WGS sequence"/>
</dbReference>
<dbReference type="AlphaFoldDB" id="A0A3A8G7E9"/>
<accession>A0A3A8G7E9</accession>
<dbReference type="PANTHER" id="PTHR37811">
    <property type="entry name" value="BLL5343 PROTEIN"/>
    <property type="match status" value="1"/>
</dbReference>
<reference evidence="1 2" key="1">
    <citation type="submission" date="2018-09" db="EMBL/GenBank/DDBJ databases">
        <title>The draft genome of Acinetobacter spp. strains.</title>
        <authorList>
            <person name="Qin J."/>
            <person name="Feng Y."/>
            <person name="Zong Z."/>
        </authorList>
    </citation>
    <scope>NUCLEOTIDE SEQUENCE [LARGE SCALE GENOMIC DNA]</scope>
    <source>
        <strain evidence="1 2">WCHAc060002</strain>
    </source>
</reference>
<dbReference type="GO" id="GO:0004497">
    <property type="term" value="F:monooxygenase activity"/>
    <property type="evidence" value="ECO:0007669"/>
    <property type="project" value="UniProtKB-KW"/>
</dbReference>
<keyword evidence="1" id="KW-0560">Oxidoreductase</keyword>
<dbReference type="PANTHER" id="PTHR37811:SF2">
    <property type="entry name" value="ABM DOMAIN-CONTAINING PROTEIN"/>
    <property type="match status" value="1"/>
</dbReference>
<keyword evidence="1" id="KW-0503">Monooxygenase</keyword>
<dbReference type="InterPro" id="IPR011008">
    <property type="entry name" value="Dimeric_a/b-barrel"/>
</dbReference>
<organism evidence="1 2">
    <name type="scientific">Acinetobacter cumulans</name>
    <dbReference type="NCBI Taxonomy" id="2136182"/>
    <lineage>
        <taxon>Bacteria</taxon>
        <taxon>Pseudomonadati</taxon>
        <taxon>Pseudomonadota</taxon>
        <taxon>Gammaproteobacteria</taxon>
        <taxon>Moraxellales</taxon>
        <taxon>Moraxellaceae</taxon>
        <taxon>Acinetobacter</taxon>
    </lineage>
</organism>
<dbReference type="Gene3D" id="3.30.70.100">
    <property type="match status" value="1"/>
</dbReference>